<evidence type="ECO:0000256" key="14">
    <source>
        <dbReference type="PIRSR" id="PIRSR603373-2"/>
    </source>
</evidence>
<dbReference type="OrthoDB" id="9809127at2"/>
<dbReference type="Pfam" id="PF07670">
    <property type="entry name" value="Gate"/>
    <property type="match status" value="2"/>
</dbReference>
<feature type="transmembrane region" description="Helical" evidence="15">
    <location>
        <begin position="329"/>
        <end position="357"/>
    </location>
</feature>
<feature type="binding site" evidence="14">
    <location>
        <position position="24"/>
    </location>
    <ligand>
        <name>Mg(2+)</name>
        <dbReference type="ChEBI" id="CHEBI:18420"/>
        <label>2</label>
    </ligand>
</feature>
<evidence type="ECO:0000256" key="3">
    <source>
        <dbReference type="ARBA" id="ARBA00022475"/>
    </source>
</evidence>
<dbReference type="CDD" id="cd01879">
    <property type="entry name" value="FeoB"/>
    <property type="match status" value="1"/>
</dbReference>
<evidence type="ECO:0000256" key="4">
    <source>
        <dbReference type="ARBA" id="ARBA00022496"/>
    </source>
</evidence>
<evidence type="ECO:0000256" key="7">
    <source>
        <dbReference type="ARBA" id="ARBA00022989"/>
    </source>
</evidence>
<evidence type="ECO:0000256" key="6">
    <source>
        <dbReference type="ARBA" id="ARBA00022741"/>
    </source>
</evidence>
<dbReference type="GO" id="GO:0005525">
    <property type="term" value="F:GTP binding"/>
    <property type="evidence" value="ECO:0007669"/>
    <property type="project" value="UniProtKB-KW"/>
</dbReference>
<feature type="transmembrane region" description="Helical" evidence="15">
    <location>
        <begin position="620"/>
        <end position="638"/>
    </location>
</feature>
<keyword evidence="14" id="KW-0460">Magnesium</keyword>
<dbReference type="PANTHER" id="PTHR43185">
    <property type="entry name" value="FERROUS IRON TRANSPORT PROTEIN B"/>
    <property type="match status" value="1"/>
</dbReference>
<feature type="transmembrane region" description="Helical" evidence="15">
    <location>
        <begin position="279"/>
        <end position="299"/>
    </location>
</feature>
<dbReference type="InterPro" id="IPR011642">
    <property type="entry name" value="Gate_dom"/>
</dbReference>
<feature type="transmembrane region" description="Helical" evidence="15">
    <location>
        <begin position="658"/>
        <end position="679"/>
    </location>
</feature>
<sequence>MKKIKLAIVGNPNVGKTSLFNQLTGLNQKVGNYMGVTIDKKIGYFYYENTYYQIIDLPGTYSIYPSSENEEVVFKLLLNKLNDLDYPDKIISVADSSNLKKSILLLRQVQDLGFSVLFVLNMLDEAEKKRIFIDIEKLKKHLFTEIVLINARKGIGINKVKTKIKNLNQKIKNTYFFNPGIHYSLAINDVKNHYKISTYQAWSYLAYNKKFLKKDCLLNKIKKKYNIISKRLQIKEILDRYEEIGKIFSITVSKLISNKEKNYLEFSKKVDNYLILHPFWGYFFFLFVLFFIFQCIFLFSDFPKKFIEFFFSFIQNKFNNVYPGPLNNFFLQGILPAISTIISFIPQISILIFFLLLMEESGYINRVIFLMDRIMRPFGLNGKSVVPLISSIACAIPAIISARHIENPRDRLITILATPFITCSARLPVYTLIISIIIPDKKLCFIQLRGVVLFSMYILGIILALSVSIILHHLLKKNYQSHLIMEIPTYKIPMLKNILISLWINLKSFIINAGKTILLINILIWVFASFGPSKNSSNKYPIFIQKKELSYSYLGLLGKKIEPVIHPLGYNWKIGIGLLTSLVAREVFISTMDSIYNIEKKENLLKKKMKKKIYSNTRKPIYSLATGFSLLFFYAFSMQCMSTLSIIKKETKSWKWPILQFIFMTLFAYIVSLLTYQILKK</sequence>
<dbReference type="InterPro" id="IPR050860">
    <property type="entry name" value="FeoB_GTPase"/>
</dbReference>
<comment type="similarity">
    <text evidence="15">Belongs to the TRAFAC class TrmE-Era-EngA-EngB-Septin-like GTPase superfamily. FeoB GTPase (TC 9.A.8) family.</text>
</comment>
<evidence type="ECO:0000313" key="17">
    <source>
        <dbReference type="EMBL" id="BBA17418.1"/>
    </source>
</evidence>
<dbReference type="Gene3D" id="3.40.50.300">
    <property type="entry name" value="P-loop containing nucleotide triphosphate hydrolases"/>
    <property type="match status" value="1"/>
</dbReference>
<keyword evidence="10 13" id="KW-0342">GTP-binding</keyword>
<organism evidence="17 18">
    <name type="scientific">Blattabacterium cuenoti STAT</name>
    <dbReference type="NCBI Taxonomy" id="1457030"/>
    <lineage>
        <taxon>Bacteria</taxon>
        <taxon>Pseudomonadati</taxon>
        <taxon>Bacteroidota</taxon>
        <taxon>Flavobacteriia</taxon>
        <taxon>Flavobacteriales</taxon>
        <taxon>Blattabacteriaceae</taxon>
        <taxon>Blattabacterium</taxon>
    </lineage>
</organism>
<dbReference type="GO" id="GO:0005886">
    <property type="term" value="C:plasma membrane"/>
    <property type="evidence" value="ECO:0007669"/>
    <property type="project" value="UniProtKB-SubCell"/>
</dbReference>
<dbReference type="Pfam" id="PF07664">
    <property type="entry name" value="FeoB_C"/>
    <property type="match status" value="1"/>
</dbReference>
<keyword evidence="9" id="KW-0406">Ion transport</keyword>
<gene>
    <name evidence="17" type="primary">feoB</name>
    <name evidence="17" type="ORF">STAT_511</name>
</gene>
<evidence type="ECO:0000256" key="1">
    <source>
        <dbReference type="ARBA" id="ARBA00004651"/>
    </source>
</evidence>
<evidence type="ECO:0000256" key="8">
    <source>
        <dbReference type="ARBA" id="ARBA00023004"/>
    </source>
</evidence>
<keyword evidence="3" id="KW-1003">Cell membrane</keyword>
<evidence type="ECO:0000259" key="16">
    <source>
        <dbReference type="PROSITE" id="PS51711"/>
    </source>
</evidence>
<keyword evidence="2 15" id="KW-0813">Transport</keyword>
<dbReference type="GO" id="GO:0046872">
    <property type="term" value="F:metal ion binding"/>
    <property type="evidence" value="ECO:0007669"/>
    <property type="project" value="UniProtKB-KW"/>
</dbReference>
<dbReference type="InterPro" id="IPR006073">
    <property type="entry name" value="GTP-bd"/>
</dbReference>
<feature type="transmembrane region" description="Helical" evidence="15">
    <location>
        <begin position="412"/>
        <end position="438"/>
    </location>
</feature>
<accession>A0A224AKU0</accession>
<dbReference type="NCBIfam" id="TIGR00437">
    <property type="entry name" value="feoB"/>
    <property type="match status" value="1"/>
</dbReference>
<evidence type="ECO:0000256" key="12">
    <source>
        <dbReference type="NCBIfam" id="TIGR00437"/>
    </source>
</evidence>
<dbReference type="PROSITE" id="PS51711">
    <property type="entry name" value="G_FEOB"/>
    <property type="match status" value="1"/>
</dbReference>
<dbReference type="InterPro" id="IPR027417">
    <property type="entry name" value="P-loop_NTPase"/>
</dbReference>
<evidence type="ECO:0000256" key="5">
    <source>
        <dbReference type="ARBA" id="ARBA00022692"/>
    </source>
</evidence>
<feature type="transmembrane region" description="Helical" evidence="15">
    <location>
        <begin position="378"/>
        <end position="400"/>
    </location>
</feature>
<evidence type="ECO:0000256" key="9">
    <source>
        <dbReference type="ARBA" id="ARBA00023065"/>
    </source>
</evidence>
<name>A0A224AKU0_9FLAO</name>
<dbReference type="AlphaFoldDB" id="A0A224AKU0"/>
<evidence type="ECO:0000256" key="11">
    <source>
        <dbReference type="ARBA" id="ARBA00023136"/>
    </source>
</evidence>
<feature type="binding site" evidence="13">
    <location>
        <begin position="121"/>
        <end position="124"/>
    </location>
    <ligand>
        <name>GTP</name>
        <dbReference type="ChEBI" id="CHEBI:37565"/>
        <label>1</label>
    </ligand>
</feature>
<reference evidence="17 18" key="1">
    <citation type="submission" date="2014-06" db="EMBL/GenBank/DDBJ databases">
        <title>Genome sequence of the intracellular symbiont Blattabacterium cuenoti, strain STAT from the wood feeding cockroach Salganea taiwanensis taiwanensis.</title>
        <authorList>
            <person name="Kinjo Y."/>
            <person name="Ohkuma M."/>
            <person name="Tokuda G."/>
        </authorList>
    </citation>
    <scope>NUCLEOTIDE SEQUENCE [LARGE SCALE GENOMIC DNA]</scope>
    <source>
        <strain evidence="17 18">STAT</strain>
    </source>
</reference>
<dbReference type="PANTHER" id="PTHR43185:SF1">
    <property type="entry name" value="FE(2+) TRANSPORTER FEOB"/>
    <property type="match status" value="1"/>
</dbReference>
<dbReference type="Proteomes" id="UP000263619">
    <property type="component" value="Chromosome"/>
</dbReference>
<dbReference type="PRINTS" id="PR00326">
    <property type="entry name" value="GTP1OBG"/>
</dbReference>
<keyword evidence="7 15" id="KW-1133">Transmembrane helix</keyword>
<comment type="subcellular location">
    <subcellularLocation>
        <location evidence="15">Cell inner membrane</location>
        <topology evidence="15">Multi-pass membrane protein</topology>
    </subcellularLocation>
    <subcellularLocation>
        <location evidence="1">Cell membrane</location>
        <topology evidence="1">Multi-pass membrane protein</topology>
    </subcellularLocation>
</comment>
<protein>
    <recommendedName>
        <fullName evidence="12 15">Ferrous iron transport protein B</fullName>
    </recommendedName>
</protein>
<keyword evidence="8 15" id="KW-0408">Iron</keyword>
<dbReference type="InterPro" id="IPR030389">
    <property type="entry name" value="G_FEOB_dom"/>
</dbReference>
<dbReference type="SUPFAM" id="SSF52540">
    <property type="entry name" value="P-loop containing nucleoside triphosphate hydrolases"/>
    <property type="match status" value="1"/>
</dbReference>
<dbReference type="Pfam" id="PF02421">
    <property type="entry name" value="FeoB_N"/>
    <property type="match status" value="1"/>
</dbReference>
<dbReference type="EMBL" id="AP014608">
    <property type="protein sequence ID" value="BBA17418.1"/>
    <property type="molecule type" value="Genomic_DNA"/>
</dbReference>
<evidence type="ECO:0000313" key="18">
    <source>
        <dbReference type="Proteomes" id="UP000263619"/>
    </source>
</evidence>
<keyword evidence="11 15" id="KW-0472">Membrane</keyword>
<evidence type="ECO:0000256" key="10">
    <source>
        <dbReference type="ARBA" id="ARBA00023134"/>
    </source>
</evidence>
<keyword evidence="6 13" id="KW-0547">Nucleotide-binding</keyword>
<dbReference type="InterPro" id="IPR003373">
    <property type="entry name" value="Fe2_transport_prot-B"/>
</dbReference>
<keyword evidence="18" id="KW-1185">Reference proteome</keyword>
<feature type="binding site" evidence="13">
    <location>
        <begin position="35"/>
        <end position="39"/>
    </location>
    <ligand>
        <name>GTP</name>
        <dbReference type="ChEBI" id="CHEBI:37565"/>
        <label>2</label>
    </ligand>
</feature>
<feature type="binding site" evidence="14">
    <location>
        <position position="21"/>
    </location>
    <ligand>
        <name>Mg(2+)</name>
        <dbReference type="ChEBI" id="CHEBI:18420"/>
        <label>2</label>
    </ligand>
</feature>
<feature type="transmembrane region" description="Helical" evidence="15">
    <location>
        <begin position="509"/>
        <end position="530"/>
    </location>
</feature>
<keyword evidence="5 15" id="KW-0812">Transmembrane</keyword>
<feature type="binding site" evidence="13">
    <location>
        <begin position="10"/>
        <end position="17"/>
    </location>
    <ligand>
        <name>GTP</name>
        <dbReference type="ChEBI" id="CHEBI:37565"/>
        <label>1</label>
    </ligand>
</feature>
<proteinExistence type="inferred from homology"/>
<dbReference type="InterPro" id="IPR011640">
    <property type="entry name" value="Fe2_transport_prot_B_C"/>
</dbReference>
<comment type="function">
    <text evidence="15">Probable transporter of a GTP-driven Fe(2+) uptake system.</text>
</comment>
<evidence type="ECO:0000256" key="15">
    <source>
        <dbReference type="RuleBase" id="RU362098"/>
    </source>
</evidence>
<dbReference type="GO" id="GO:0015093">
    <property type="term" value="F:ferrous iron transmembrane transporter activity"/>
    <property type="evidence" value="ECO:0007669"/>
    <property type="project" value="UniProtKB-UniRule"/>
</dbReference>
<feature type="binding site" evidence="14">
    <location>
        <position position="25"/>
    </location>
    <ligand>
        <name>Mg(2+)</name>
        <dbReference type="ChEBI" id="CHEBI:18420"/>
        <label>2</label>
    </ligand>
</feature>
<keyword evidence="4 15" id="KW-0410">Iron transport</keyword>
<keyword evidence="14" id="KW-0479">Metal-binding</keyword>
<dbReference type="RefSeq" id="WP_119305670.1">
    <property type="nucleotide sequence ID" value="NZ_AP014608.1"/>
</dbReference>
<feature type="binding site" evidence="13">
    <location>
        <begin position="56"/>
        <end position="59"/>
    </location>
    <ligand>
        <name>GTP</name>
        <dbReference type="ChEBI" id="CHEBI:37565"/>
        <label>3</label>
    </ligand>
</feature>
<feature type="transmembrane region" description="Helical" evidence="15">
    <location>
        <begin position="450"/>
        <end position="475"/>
    </location>
</feature>
<evidence type="ECO:0000256" key="2">
    <source>
        <dbReference type="ARBA" id="ARBA00022448"/>
    </source>
</evidence>
<feature type="domain" description="FeoB-type G" evidence="16">
    <location>
        <begin position="3"/>
        <end position="170"/>
    </location>
</feature>
<evidence type="ECO:0000256" key="13">
    <source>
        <dbReference type="PIRSR" id="PIRSR603373-1"/>
    </source>
</evidence>